<gene>
    <name evidence="1" type="ORF">GUITHDRAFT_109138</name>
</gene>
<dbReference type="PaxDb" id="55529-EKX45093"/>
<dbReference type="KEGG" id="gtt:GUITHDRAFT_109138"/>
<dbReference type="RefSeq" id="XP_005832073.1">
    <property type="nucleotide sequence ID" value="XM_005832016.1"/>
</dbReference>
<reference evidence="1 3" key="1">
    <citation type="journal article" date="2012" name="Nature">
        <title>Algal genomes reveal evolutionary mosaicism and the fate of nucleomorphs.</title>
        <authorList>
            <consortium name="DOE Joint Genome Institute"/>
            <person name="Curtis B.A."/>
            <person name="Tanifuji G."/>
            <person name="Burki F."/>
            <person name="Gruber A."/>
            <person name="Irimia M."/>
            <person name="Maruyama S."/>
            <person name="Arias M.C."/>
            <person name="Ball S.G."/>
            <person name="Gile G.H."/>
            <person name="Hirakawa Y."/>
            <person name="Hopkins J.F."/>
            <person name="Kuo A."/>
            <person name="Rensing S.A."/>
            <person name="Schmutz J."/>
            <person name="Symeonidi A."/>
            <person name="Elias M."/>
            <person name="Eveleigh R.J."/>
            <person name="Herman E.K."/>
            <person name="Klute M.J."/>
            <person name="Nakayama T."/>
            <person name="Obornik M."/>
            <person name="Reyes-Prieto A."/>
            <person name="Armbrust E.V."/>
            <person name="Aves S.J."/>
            <person name="Beiko R.G."/>
            <person name="Coutinho P."/>
            <person name="Dacks J.B."/>
            <person name="Durnford D.G."/>
            <person name="Fast N.M."/>
            <person name="Green B.R."/>
            <person name="Grisdale C.J."/>
            <person name="Hempel F."/>
            <person name="Henrissat B."/>
            <person name="Hoppner M.P."/>
            <person name="Ishida K."/>
            <person name="Kim E."/>
            <person name="Koreny L."/>
            <person name="Kroth P.G."/>
            <person name="Liu Y."/>
            <person name="Malik S.B."/>
            <person name="Maier U.G."/>
            <person name="McRose D."/>
            <person name="Mock T."/>
            <person name="Neilson J.A."/>
            <person name="Onodera N.T."/>
            <person name="Poole A.M."/>
            <person name="Pritham E.J."/>
            <person name="Richards T.A."/>
            <person name="Rocap G."/>
            <person name="Roy S.W."/>
            <person name="Sarai C."/>
            <person name="Schaack S."/>
            <person name="Shirato S."/>
            <person name="Slamovits C.H."/>
            <person name="Spencer D.F."/>
            <person name="Suzuki S."/>
            <person name="Worden A.Z."/>
            <person name="Zauner S."/>
            <person name="Barry K."/>
            <person name="Bell C."/>
            <person name="Bharti A.K."/>
            <person name="Crow J.A."/>
            <person name="Grimwood J."/>
            <person name="Kramer R."/>
            <person name="Lindquist E."/>
            <person name="Lucas S."/>
            <person name="Salamov A."/>
            <person name="McFadden G.I."/>
            <person name="Lane C.E."/>
            <person name="Keeling P.J."/>
            <person name="Gray M.W."/>
            <person name="Grigoriev I.V."/>
            <person name="Archibald J.M."/>
        </authorList>
    </citation>
    <scope>NUCLEOTIDE SEQUENCE</scope>
    <source>
        <strain evidence="1 3">CCMP2712</strain>
    </source>
</reference>
<dbReference type="EMBL" id="JH993001">
    <property type="protein sequence ID" value="EKX45093.1"/>
    <property type="molecule type" value="Genomic_DNA"/>
</dbReference>
<accession>L1J960</accession>
<protein>
    <submittedName>
        <fullName evidence="1 2">Uncharacterized protein</fullName>
    </submittedName>
</protein>
<dbReference type="EnsemblProtists" id="EKX45093">
    <property type="protein sequence ID" value="EKX45093"/>
    <property type="gene ID" value="GUITHDRAFT_109138"/>
</dbReference>
<dbReference type="GeneID" id="17301646"/>
<dbReference type="HOGENOM" id="CLU_1186924_0_0_1"/>
<name>L1J960_GUITC</name>
<evidence type="ECO:0000313" key="3">
    <source>
        <dbReference type="Proteomes" id="UP000011087"/>
    </source>
</evidence>
<dbReference type="AlphaFoldDB" id="L1J960"/>
<evidence type="ECO:0000313" key="2">
    <source>
        <dbReference type="EnsemblProtists" id="EKX45093"/>
    </source>
</evidence>
<sequence length="234" mass="26938">MLQNWFDPHLEVVTLEPQKPLEIGHAFGERFTHLSYKHLFETSSFSFFSFVLRPQECTDLHQLPFNGLIFFFSCRSMKSLEHKSPRVTRAAKCEKDSGKEQLADRLLGDGHGLFSEQVTDEELEDVRKRLGWNERDDEIDDMHEEILQSLKEGDEEKTLDLRIKLTDAMMQQELAMEQERTPEGPLEPCAKSPFLQEAAVQIDGHDVVFFRGPVQHNLVNIGSDVVTALLVRIK</sequence>
<evidence type="ECO:0000313" key="1">
    <source>
        <dbReference type="EMBL" id="EKX45093.1"/>
    </source>
</evidence>
<dbReference type="Proteomes" id="UP000011087">
    <property type="component" value="Unassembled WGS sequence"/>
</dbReference>
<proteinExistence type="predicted"/>
<reference evidence="2" key="3">
    <citation type="submission" date="2015-06" db="UniProtKB">
        <authorList>
            <consortium name="EnsemblProtists"/>
        </authorList>
    </citation>
    <scope>IDENTIFICATION</scope>
</reference>
<keyword evidence="3" id="KW-1185">Reference proteome</keyword>
<reference evidence="3" key="2">
    <citation type="submission" date="2012-11" db="EMBL/GenBank/DDBJ databases">
        <authorList>
            <person name="Kuo A."/>
            <person name="Curtis B.A."/>
            <person name="Tanifuji G."/>
            <person name="Burki F."/>
            <person name="Gruber A."/>
            <person name="Irimia M."/>
            <person name="Maruyama S."/>
            <person name="Arias M.C."/>
            <person name="Ball S.G."/>
            <person name="Gile G.H."/>
            <person name="Hirakawa Y."/>
            <person name="Hopkins J.F."/>
            <person name="Rensing S.A."/>
            <person name="Schmutz J."/>
            <person name="Symeonidi A."/>
            <person name="Elias M."/>
            <person name="Eveleigh R.J."/>
            <person name="Herman E.K."/>
            <person name="Klute M.J."/>
            <person name="Nakayama T."/>
            <person name="Obornik M."/>
            <person name="Reyes-Prieto A."/>
            <person name="Armbrust E.V."/>
            <person name="Aves S.J."/>
            <person name="Beiko R.G."/>
            <person name="Coutinho P."/>
            <person name="Dacks J.B."/>
            <person name="Durnford D.G."/>
            <person name="Fast N.M."/>
            <person name="Green B.R."/>
            <person name="Grisdale C."/>
            <person name="Hempe F."/>
            <person name="Henrissat B."/>
            <person name="Hoppner M.P."/>
            <person name="Ishida K.-I."/>
            <person name="Kim E."/>
            <person name="Koreny L."/>
            <person name="Kroth P.G."/>
            <person name="Liu Y."/>
            <person name="Malik S.-B."/>
            <person name="Maier U.G."/>
            <person name="McRose D."/>
            <person name="Mock T."/>
            <person name="Neilson J.A."/>
            <person name="Onodera N.T."/>
            <person name="Poole A.M."/>
            <person name="Pritham E.J."/>
            <person name="Richards T.A."/>
            <person name="Rocap G."/>
            <person name="Roy S.W."/>
            <person name="Sarai C."/>
            <person name="Schaack S."/>
            <person name="Shirato S."/>
            <person name="Slamovits C.H."/>
            <person name="Spencer D.F."/>
            <person name="Suzuki S."/>
            <person name="Worden A.Z."/>
            <person name="Zauner S."/>
            <person name="Barry K."/>
            <person name="Bell C."/>
            <person name="Bharti A.K."/>
            <person name="Crow J.A."/>
            <person name="Grimwood J."/>
            <person name="Kramer R."/>
            <person name="Lindquist E."/>
            <person name="Lucas S."/>
            <person name="Salamov A."/>
            <person name="McFadden G.I."/>
            <person name="Lane C.E."/>
            <person name="Keeling P.J."/>
            <person name="Gray M.W."/>
            <person name="Grigoriev I.V."/>
            <person name="Archibald J.M."/>
        </authorList>
    </citation>
    <scope>NUCLEOTIDE SEQUENCE</scope>
    <source>
        <strain evidence="3">CCMP2712</strain>
    </source>
</reference>
<organism evidence="1">
    <name type="scientific">Guillardia theta (strain CCMP2712)</name>
    <name type="common">Cryptophyte</name>
    <dbReference type="NCBI Taxonomy" id="905079"/>
    <lineage>
        <taxon>Eukaryota</taxon>
        <taxon>Cryptophyceae</taxon>
        <taxon>Pyrenomonadales</taxon>
        <taxon>Geminigeraceae</taxon>
        <taxon>Guillardia</taxon>
    </lineage>
</organism>